<dbReference type="InterPro" id="IPR046868">
    <property type="entry name" value="BAR_4"/>
</dbReference>
<evidence type="ECO:0000313" key="6">
    <source>
        <dbReference type="Proteomes" id="UP000094043"/>
    </source>
</evidence>
<dbReference type="SMART" id="SM00233">
    <property type="entry name" value="PH"/>
    <property type="match status" value="1"/>
</dbReference>
<dbReference type="SUPFAM" id="SSF50729">
    <property type="entry name" value="PH domain-like"/>
    <property type="match status" value="1"/>
</dbReference>
<dbReference type="Pfam" id="PF20399">
    <property type="entry name" value="PH_20"/>
    <property type="match status" value="1"/>
</dbReference>
<keyword evidence="3" id="KW-0472">Membrane</keyword>
<feature type="transmembrane region" description="Helical" evidence="3">
    <location>
        <begin position="186"/>
        <end position="208"/>
    </location>
</feature>
<feature type="region of interest" description="Disordered" evidence="2">
    <location>
        <begin position="787"/>
        <end position="838"/>
    </location>
</feature>
<name>A0AAJ8JNP7_9TREE</name>
<reference evidence="5" key="3">
    <citation type="submission" date="2024-01" db="EMBL/GenBank/DDBJ databases">
        <authorList>
            <person name="Coelho M.A."/>
            <person name="David-Palma M."/>
            <person name="Shea T."/>
            <person name="Sun S."/>
            <person name="Cuomo C.A."/>
            <person name="Heitman J."/>
        </authorList>
    </citation>
    <scope>NUCLEOTIDE SEQUENCE</scope>
    <source>
        <strain evidence="5">CBS 7841</strain>
    </source>
</reference>
<dbReference type="KEGG" id="cdep:91084949"/>
<feature type="transmembrane region" description="Helical" evidence="3">
    <location>
        <begin position="146"/>
        <end position="166"/>
    </location>
</feature>
<feature type="compositionally biased region" description="Acidic residues" evidence="2">
    <location>
        <begin position="790"/>
        <end position="815"/>
    </location>
</feature>
<reference evidence="5" key="2">
    <citation type="journal article" date="2022" name="Elife">
        <title>Obligate sexual reproduction of a homothallic fungus closely related to the Cryptococcus pathogenic species complex.</title>
        <authorList>
            <person name="Passer A.R."/>
            <person name="Clancey S.A."/>
            <person name="Shea T."/>
            <person name="David-Palma M."/>
            <person name="Averette A.F."/>
            <person name="Boekhout T."/>
            <person name="Porcel B.M."/>
            <person name="Nowrousian M."/>
            <person name="Cuomo C.A."/>
            <person name="Sun S."/>
            <person name="Heitman J."/>
            <person name="Coelho M.A."/>
        </authorList>
    </citation>
    <scope>NUCLEOTIDE SEQUENCE</scope>
    <source>
        <strain evidence="5">CBS 7841</strain>
    </source>
</reference>
<dbReference type="InterPro" id="IPR027267">
    <property type="entry name" value="AH/BAR_dom_sf"/>
</dbReference>
<dbReference type="PANTHER" id="PTHR31941">
    <property type="entry name" value="CYTOSKELETAL SIGNALING PROTEIN SLM1"/>
    <property type="match status" value="1"/>
</dbReference>
<dbReference type="Gene3D" id="1.20.1270.60">
    <property type="entry name" value="Arfaptin homology (AH) domain/BAR domain"/>
    <property type="match status" value="1"/>
</dbReference>
<dbReference type="Pfam" id="PF20400">
    <property type="entry name" value="BAR_4"/>
    <property type="match status" value="1"/>
</dbReference>
<dbReference type="EMBL" id="CP143784">
    <property type="protein sequence ID" value="WVN85586.1"/>
    <property type="molecule type" value="Genomic_DNA"/>
</dbReference>
<reference evidence="5" key="1">
    <citation type="submission" date="2016-06" db="EMBL/GenBank/DDBJ databases">
        <authorList>
            <person name="Cuomo C."/>
            <person name="Litvintseva A."/>
            <person name="Heitman J."/>
            <person name="Chen Y."/>
            <person name="Sun S."/>
            <person name="Springer D."/>
            <person name="Dromer F."/>
            <person name="Young S."/>
            <person name="Zeng Q."/>
            <person name="Chapman S."/>
            <person name="Gujja S."/>
            <person name="Saif S."/>
            <person name="Birren B."/>
        </authorList>
    </citation>
    <scope>NUCLEOTIDE SEQUENCE</scope>
    <source>
        <strain evidence="5">CBS 7841</strain>
    </source>
</reference>
<dbReference type="SUPFAM" id="SSF103657">
    <property type="entry name" value="BAR/IMD domain-like"/>
    <property type="match status" value="1"/>
</dbReference>
<dbReference type="Proteomes" id="UP000094043">
    <property type="component" value="Chromosome 1"/>
</dbReference>
<feature type="domain" description="PH" evidence="4">
    <location>
        <begin position="645"/>
        <end position="766"/>
    </location>
</feature>
<accession>A0AAJ8JNP7</accession>
<dbReference type="PANTHER" id="PTHR31941:SF1">
    <property type="entry name" value="CYTOSKELETAL SIGNALING PROTEIN SLM1"/>
    <property type="match status" value="1"/>
</dbReference>
<dbReference type="Pfam" id="PF10277">
    <property type="entry name" value="Frag1"/>
    <property type="match status" value="1"/>
</dbReference>
<evidence type="ECO:0000259" key="4">
    <source>
        <dbReference type="SMART" id="SM00233"/>
    </source>
</evidence>
<protein>
    <recommendedName>
        <fullName evidence="4">PH domain-containing protein</fullName>
    </recommendedName>
</protein>
<gene>
    <name evidence="5" type="ORF">L203_100735</name>
</gene>
<feature type="region of interest" description="Disordered" evidence="2">
    <location>
        <begin position="338"/>
        <end position="363"/>
    </location>
</feature>
<feature type="transmembrane region" description="Helical" evidence="3">
    <location>
        <begin position="115"/>
        <end position="134"/>
    </location>
</feature>
<feature type="transmembrane region" description="Helical" evidence="3">
    <location>
        <begin position="72"/>
        <end position="94"/>
    </location>
</feature>
<keyword evidence="3" id="KW-1133">Transmembrane helix</keyword>
<dbReference type="RefSeq" id="XP_066066286.1">
    <property type="nucleotide sequence ID" value="XM_066210189.1"/>
</dbReference>
<dbReference type="Gene3D" id="2.30.29.30">
    <property type="entry name" value="Pleckstrin-homology domain (PH domain)/Phosphotyrosine-binding domain (PTB)"/>
    <property type="match status" value="1"/>
</dbReference>
<evidence type="ECO:0000256" key="1">
    <source>
        <dbReference type="ARBA" id="ARBA00022553"/>
    </source>
</evidence>
<feature type="region of interest" description="Disordered" evidence="2">
    <location>
        <begin position="851"/>
        <end position="950"/>
    </location>
</feature>
<organism evidence="5 6">
    <name type="scientific">Cryptococcus depauperatus CBS 7841</name>
    <dbReference type="NCBI Taxonomy" id="1295531"/>
    <lineage>
        <taxon>Eukaryota</taxon>
        <taxon>Fungi</taxon>
        <taxon>Dikarya</taxon>
        <taxon>Basidiomycota</taxon>
        <taxon>Agaricomycotina</taxon>
        <taxon>Tremellomycetes</taxon>
        <taxon>Tremellales</taxon>
        <taxon>Cryptococcaceae</taxon>
        <taxon>Cryptococcus</taxon>
    </lineage>
</organism>
<dbReference type="CDD" id="cd13311">
    <property type="entry name" value="PH_Slm1"/>
    <property type="match status" value="1"/>
</dbReference>
<sequence>MKGADGKHLPLWLNTRTLLSHFFFGPYILLPLVAAFTWLGGILALLGLWIHAGKPRYKGDEASVVFISDVGAAHHTLFIVICSVVASFYTLSLLAERWLRHVKRLPINLRRRERVFSILTIFWGIIGSVGLVLLSVYDTFHHGRFHWSMTVVFVVSVAISAIFQSCEIWSLHKGHPDKKSLKRNSIFKLIVVIAAIAGAVAFAATYSICRGDSTSTRGHSASTCNRITSVAAALEWTVAFLLTFYFLTLAADLWPAGKSSPRYMRRLAKWQEKHGEGHDFTGRKAFGLYPERWQDGAQVMQENSSTTMATQDPRLSMVGGDAPMTLTGDSTLVTDGQTATGNMSHYDTVSRTTSRAGSSVSRNQSLIKKNTAPHELKPSDILIERFQAWKAIVKMLISYFEGIADIEANTSKELTKLGSVIQVPFRPGNQFLGEGGMQDVFYTIRDKTRLIADAHASLARTIESSIVQHLQKLRTEIKAHIKNVQNDTGKLATSVAKERELSTRAIADLARAIGAVNNTPMQVHAKEDPFAVNQAVMKQLQRQVNEENALQKSIVIMQQNSAHFEEGIVRSIQSAWATFDEWQNRMSASVQESWRMLGINMAQLMPDREWISFAARSDHLLDPETPLRNPELIDYPGKSDPSVIPVYTGMLERKKRFTKSYKEGFYVLTPAGYLHEYASSDPTTATHPIWSLFLPACTLGPPSSATTAKSHKFHIEGRKDGTSAYGKTPGGRGLFRGSDTAFTFRARSHEEMMEVWNVLRMLVARYLVASEQMERDGPILQAVRAVGYGSDEEEDEDEEEGSSVEEDEEDEEEEHDEAHAEEVPAYTHGGSAPVEVGPNGYAIEKKEKPLLGPEAGATEGGAGVNRQLSRREEKAPARDEPTAGEVTSPVPVYEGAGVGAAEVGHGKTSNAAGGHSVPNVGPAAELNTSTSDSKGILSRFTENFGSAKKE</sequence>
<dbReference type="InterPro" id="IPR043453">
    <property type="entry name" value="Slm1_PH"/>
</dbReference>
<dbReference type="InterPro" id="IPR011993">
    <property type="entry name" value="PH-like_dom_sf"/>
</dbReference>
<dbReference type="AlphaFoldDB" id="A0AAJ8JNP7"/>
<keyword evidence="6" id="KW-1185">Reference proteome</keyword>
<feature type="transmembrane region" description="Helical" evidence="3">
    <location>
        <begin position="21"/>
        <end position="52"/>
    </location>
</feature>
<dbReference type="InterPro" id="IPR046869">
    <property type="entry name" value="SLM1/RGC1-like_PH"/>
</dbReference>
<dbReference type="InterPro" id="IPR001849">
    <property type="entry name" value="PH_domain"/>
</dbReference>
<evidence type="ECO:0000256" key="2">
    <source>
        <dbReference type="SAM" id="MobiDB-lite"/>
    </source>
</evidence>
<evidence type="ECO:0000313" key="5">
    <source>
        <dbReference type="EMBL" id="WVN85586.1"/>
    </source>
</evidence>
<dbReference type="GeneID" id="91084949"/>
<dbReference type="InterPro" id="IPR019402">
    <property type="entry name" value="CWH43_N"/>
</dbReference>
<feature type="compositionally biased region" description="Low complexity" evidence="2">
    <location>
        <begin position="889"/>
        <end position="903"/>
    </location>
</feature>
<keyword evidence="3" id="KW-0812">Transmembrane</keyword>
<evidence type="ECO:0000256" key="3">
    <source>
        <dbReference type="SAM" id="Phobius"/>
    </source>
</evidence>
<proteinExistence type="predicted"/>
<keyword evidence="1" id="KW-0597">Phosphoprotein</keyword>
<feature type="compositionally biased region" description="Basic and acidic residues" evidence="2">
    <location>
        <begin position="869"/>
        <end position="881"/>
    </location>
</feature>